<name>A0A2A4B1T6_9SPHN</name>
<dbReference type="SUPFAM" id="SSF56235">
    <property type="entry name" value="N-terminal nucleophile aminohydrolases (Ntn hydrolases)"/>
    <property type="match status" value="1"/>
</dbReference>
<keyword evidence="3" id="KW-1185">Reference proteome</keyword>
<organism evidence="2 3">
    <name type="scientific">Sphingomonas spermidinifaciens</name>
    <dbReference type="NCBI Taxonomy" id="1141889"/>
    <lineage>
        <taxon>Bacteria</taxon>
        <taxon>Pseudomonadati</taxon>
        <taxon>Pseudomonadota</taxon>
        <taxon>Alphaproteobacteria</taxon>
        <taxon>Sphingomonadales</taxon>
        <taxon>Sphingomonadaceae</taxon>
        <taxon>Sphingomonas</taxon>
    </lineage>
</organism>
<dbReference type="EMBL" id="NWMW01000002">
    <property type="protein sequence ID" value="PCD01902.1"/>
    <property type="molecule type" value="Genomic_DNA"/>
</dbReference>
<dbReference type="InterPro" id="IPR014729">
    <property type="entry name" value="Rossmann-like_a/b/a_fold"/>
</dbReference>
<evidence type="ECO:0000313" key="2">
    <source>
        <dbReference type="EMBL" id="PCD01902.1"/>
    </source>
</evidence>
<evidence type="ECO:0000259" key="1">
    <source>
        <dbReference type="Pfam" id="PF00733"/>
    </source>
</evidence>
<sequence length="581" mass="63989">MAGLYLTRADDPDRARARIDAAARQYGDHGFGQPTQIEIPGWSGLHYAYVQGGPATWHQAGDDLVAVAGTLTYAGRIGTAALAALLDEYRGGDPDWSRLGGQFSALLVKDGRAWAFCDWFAAHQLHHDFGDTVFSTSLTAALVSLPRVSFDPQGVYEYAFNVVPVGDDTVFAELKTLGPGAVVELTPGGSVRHRYDRPLPDLPTDEPLGDRIEHHRAALSDTVRAHLGHFRTVHAPLSGGLDSRLLLAALRAEGVDPALYVYGARDDEDVLIAEAMGDALGFDVEWVDKDGAFSPTPEAFPAVVESNFRAWDALPTFGNIFDNGGAVWARNKRHAGGGLAASGGCGEVWRDFFFLPDRPLSSRTVARSFFARFDARDTTDLFDAQSFLGVVEGKIAEALGAPSATTRLSRQWIEQAYPRVRCRSLFGREISLESRQGAYAMPFLDPHVVAEAMKLPMALKQAGDFESRLLTAIDPALAAQPSAYGHDFASGPDRRHRRAEWSSRIRPTWLRQRSYAIQRRLRPMGDEHGGLLEPDYMRRVIDLDMPVMRRFFHVERVTDSAVWRRLAALEYLGTWLGGRLA</sequence>
<accession>A0A2A4B1T6</accession>
<dbReference type="Pfam" id="PF00733">
    <property type="entry name" value="Asn_synthase"/>
    <property type="match status" value="1"/>
</dbReference>
<dbReference type="AlphaFoldDB" id="A0A2A4B1T6"/>
<dbReference type="GO" id="GO:0006529">
    <property type="term" value="P:asparagine biosynthetic process"/>
    <property type="evidence" value="ECO:0007669"/>
    <property type="project" value="InterPro"/>
</dbReference>
<reference evidence="2 3" key="1">
    <citation type="submission" date="2017-09" db="EMBL/GenBank/DDBJ databases">
        <title>Sphingomonas spermidinifaciens 9NM-10, whole genome shotgun sequence.</title>
        <authorList>
            <person name="Feng G."/>
            <person name="Zhu H."/>
        </authorList>
    </citation>
    <scope>NUCLEOTIDE SEQUENCE [LARGE SCALE GENOMIC DNA]</scope>
    <source>
        <strain evidence="2 3">9NM-10</strain>
    </source>
</reference>
<gene>
    <name evidence="2" type="ORF">COC42_10360</name>
</gene>
<comment type="caution">
    <text evidence="2">The sequence shown here is derived from an EMBL/GenBank/DDBJ whole genome shotgun (WGS) entry which is preliminary data.</text>
</comment>
<dbReference type="OrthoDB" id="6287162at2"/>
<dbReference type="InterPro" id="IPR029055">
    <property type="entry name" value="Ntn_hydrolases_N"/>
</dbReference>
<dbReference type="GO" id="GO:0004066">
    <property type="term" value="F:asparagine synthase (glutamine-hydrolyzing) activity"/>
    <property type="evidence" value="ECO:0007669"/>
    <property type="project" value="InterPro"/>
</dbReference>
<dbReference type="RefSeq" id="WP_096343281.1">
    <property type="nucleotide sequence ID" value="NZ_NWMW01000002.1"/>
</dbReference>
<dbReference type="Proteomes" id="UP000218366">
    <property type="component" value="Unassembled WGS sequence"/>
</dbReference>
<dbReference type="Gene3D" id="3.40.50.620">
    <property type="entry name" value="HUPs"/>
    <property type="match status" value="1"/>
</dbReference>
<feature type="domain" description="Asparagine synthetase" evidence="1">
    <location>
        <begin position="216"/>
        <end position="299"/>
    </location>
</feature>
<dbReference type="InterPro" id="IPR001962">
    <property type="entry name" value="Asn_synthase"/>
</dbReference>
<proteinExistence type="predicted"/>
<dbReference type="SUPFAM" id="SSF52402">
    <property type="entry name" value="Adenine nucleotide alpha hydrolases-like"/>
    <property type="match status" value="1"/>
</dbReference>
<evidence type="ECO:0000313" key="3">
    <source>
        <dbReference type="Proteomes" id="UP000218366"/>
    </source>
</evidence>
<protein>
    <recommendedName>
        <fullName evidence="1">Asparagine synthetase domain-containing protein</fullName>
    </recommendedName>
</protein>